<evidence type="ECO:0000259" key="7">
    <source>
        <dbReference type="PROSITE" id="PS50240"/>
    </source>
</evidence>
<reference evidence="8" key="2">
    <citation type="submission" date="2021-02" db="EMBL/GenBank/DDBJ databases">
        <title>Aspergillus puulaauensis MK2 genome sequence.</title>
        <authorList>
            <person name="Futagami T."/>
            <person name="Mori K."/>
            <person name="Kadooka C."/>
            <person name="Tanaka T."/>
        </authorList>
    </citation>
    <scope>NUCLEOTIDE SEQUENCE</scope>
    <source>
        <strain evidence="8">MK2</strain>
    </source>
</reference>
<feature type="signal peptide" evidence="6">
    <location>
        <begin position="1"/>
        <end position="21"/>
    </location>
</feature>
<evidence type="ECO:0000256" key="1">
    <source>
        <dbReference type="ARBA" id="ARBA00007664"/>
    </source>
</evidence>
<dbReference type="FunFam" id="2.40.10.10:FF:000073">
    <property type="entry name" value="Trypsin alpha"/>
    <property type="match status" value="1"/>
</dbReference>
<organism evidence="8 9">
    <name type="scientific">Aspergillus puulaauensis</name>
    <dbReference type="NCBI Taxonomy" id="1220207"/>
    <lineage>
        <taxon>Eukaryota</taxon>
        <taxon>Fungi</taxon>
        <taxon>Dikarya</taxon>
        <taxon>Ascomycota</taxon>
        <taxon>Pezizomycotina</taxon>
        <taxon>Eurotiomycetes</taxon>
        <taxon>Eurotiomycetidae</taxon>
        <taxon>Eurotiales</taxon>
        <taxon>Aspergillaceae</taxon>
        <taxon>Aspergillus</taxon>
    </lineage>
</organism>
<dbReference type="Proteomes" id="UP000654913">
    <property type="component" value="Chromosome 3"/>
</dbReference>
<evidence type="ECO:0000256" key="4">
    <source>
        <dbReference type="ARBA" id="ARBA00022825"/>
    </source>
</evidence>
<keyword evidence="3" id="KW-0378">Hydrolase</keyword>
<proteinExistence type="inferred from homology"/>
<dbReference type="Gene3D" id="2.40.10.10">
    <property type="entry name" value="Trypsin-like serine proteases"/>
    <property type="match status" value="1"/>
</dbReference>
<accession>A0A7R8ALX5</accession>
<evidence type="ECO:0000256" key="6">
    <source>
        <dbReference type="SAM" id="SignalP"/>
    </source>
</evidence>
<dbReference type="RefSeq" id="XP_041554329.1">
    <property type="nucleotide sequence ID" value="XM_041701444.1"/>
</dbReference>
<keyword evidence="4" id="KW-0720">Serine protease</keyword>
<dbReference type="GeneID" id="64972140"/>
<dbReference type="GO" id="GO:0004252">
    <property type="term" value="F:serine-type endopeptidase activity"/>
    <property type="evidence" value="ECO:0007669"/>
    <property type="project" value="InterPro"/>
</dbReference>
<dbReference type="PROSITE" id="PS00134">
    <property type="entry name" value="TRYPSIN_HIS"/>
    <property type="match status" value="1"/>
</dbReference>
<reference evidence="8" key="1">
    <citation type="submission" date="2021-01" db="EMBL/GenBank/DDBJ databases">
        <authorList>
            <consortium name="Aspergillus puulaauensis MK2 genome sequencing consortium"/>
            <person name="Kazuki M."/>
            <person name="Futagami T."/>
        </authorList>
    </citation>
    <scope>NUCLEOTIDE SEQUENCE</scope>
    <source>
        <strain evidence="8">MK2</strain>
    </source>
</reference>
<evidence type="ECO:0000313" key="8">
    <source>
        <dbReference type="EMBL" id="BCS22135.1"/>
    </source>
</evidence>
<comment type="similarity">
    <text evidence="1">Belongs to the peptidase S1 family.</text>
</comment>
<dbReference type="PRINTS" id="PR00722">
    <property type="entry name" value="CHYMOTRYPSIN"/>
</dbReference>
<keyword evidence="9" id="KW-1185">Reference proteome</keyword>
<evidence type="ECO:0000256" key="2">
    <source>
        <dbReference type="ARBA" id="ARBA00022670"/>
    </source>
</evidence>
<feature type="chain" id="PRO_5031546547" description="Peptidase S1 domain-containing protein" evidence="6">
    <location>
        <begin position="22"/>
        <end position="145"/>
    </location>
</feature>
<dbReference type="AlphaFoldDB" id="A0A7R8ALX5"/>
<dbReference type="KEGG" id="apuu:APUU_30360S"/>
<dbReference type="SMART" id="SM00020">
    <property type="entry name" value="Tryp_SPc"/>
    <property type="match status" value="1"/>
</dbReference>
<dbReference type="InterPro" id="IPR043504">
    <property type="entry name" value="Peptidase_S1_PA_chymotrypsin"/>
</dbReference>
<dbReference type="InterPro" id="IPR009003">
    <property type="entry name" value="Peptidase_S1_PA"/>
</dbReference>
<evidence type="ECO:0000256" key="3">
    <source>
        <dbReference type="ARBA" id="ARBA00022801"/>
    </source>
</evidence>
<dbReference type="GO" id="GO:0006508">
    <property type="term" value="P:proteolysis"/>
    <property type="evidence" value="ECO:0007669"/>
    <property type="project" value="UniProtKB-KW"/>
</dbReference>
<keyword evidence="6" id="KW-0732">Signal</keyword>
<protein>
    <recommendedName>
        <fullName evidence="7">Peptidase S1 domain-containing protein</fullName>
    </recommendedName>
</protein>
<dbReference type="InterPro" id="IPR050430">
    <property type="entry name" value="Peptidase_S1"/>
</dbReference>
<gene>
    <name evidence="8" type="ORF">APUU_30360S</name>
</gene>
<dbReference type="OrthoDB" id="6380398at2759"/>
<feature type="domain" description="Peptidase S1" evidence="7">
    <location>
        <begin position="25"/>
        <end position="145"/>
    </location>
</feature>
<evidence type="ECO:0000313" key="9">
    <source>
        <dbReference type="Proteomes" id="UP000654913"/>
    </source>
</evidence>
<dbReference type="SUPFAM" id="SSF50494">
    <property type="entry name" value="Trypsin-like serine proteases"/>
    <property type="match status" value="1"/>
</dbReference>
<dbReference type="Pfam" id="PF00089">
    <property type="entry name" value="Trypsin"/>
    <property type="match status" value="1"/>
</dbReference>
<dbReference type="PROSITE" id="PS50240">
    <property type="entry name" value="TRYPSIN_DOM"/>
    <property type="match status" value="1"/>
</dbReference>
<dbReference type="InterPro" id="IPR001254">
    <property type="entry name" value="Trypsin_dom"/>
</dbReference>
<dbReference type="InterPro" id="IPR001314">
    <property type="entry name" value="Peptidase_S1A"/>
</dbReference>
<sequence>MPSLILLVSLLSLFSLNTVTARESIVGGRPTTSEDYPYQISLEHLGQHICGGSILNEKSILTAAHCTHEYPNNLTIRAGTSTIGHGGSVYQPSKITTHPKFNPETGDYDVAVITLSSDIALDASARPITLSSATLQPGHNCTATG</sequence>
<keyword evidence="5" id="KW-1015">Disulfide bond</keyword>
<dbReference type="PANTHER" id="PTHR24276:SF91">
    <property type="entry name" value="AT26814P-RELATED"/>
    <property type="match status" value="1"/>
</dbReference>
<dbReference type="EMBL" id="AP024445">
    <property type="protein sequence ID" value="BCS22135.1"/>
    <property type="molecule type" value="Genomic_DNA"/>
</dbReference>
<name>A0A7R8ALX5_9EURO</name>
<dbReference type="InterPro" id="IPR018114">
    <property type="entry name" value="TRYPSIN_HIS"/>
</dbReference>
<keyword evidence="2" id="KW-0645">Protease</keyword>
<dbReference type="PANTHER" id="PTHR24276">
    <property type="entry name" value="POLYSERASE-RELATED"/>
    <property type="match status" value="1"/>
</dbReference>
<dbReference type="CDD" id="cd00190">
    <property type="entry name" value="Tryp_SPc"/>
    <property type="match status" value="1"/>
</dbReference>
<evidence type="ECO:0000256" key="5">
    <source>
        <dbReference type="ARBA" id="ARBA00023157"/>
    </source>
</evidence>